<evidence type="ECO:0000313" key="4">
    <source>
        <dbReference type="Proteomes" id="UP001153269"/>
    </source>
</evidence>
<dbReference type="GO" id="GO:0005739">
    <property type="term" value="C:mitochondrion"/>
    <property type="evidence" value="ECO:0007669"/>
    <property type="project" value="TreeGrafter"/>
</dbReference>
<evidence type="ECO:0000313" key="3">
    <source>
        <dbReference type="EMBL" id="CAB1437514.1"/>
    </source>
</evidence>
<dbReference type="GO" id="GO:0016597">
    <property type="term" value="F:amino acid binding"/>
    <property type="evidence" value="ECO:0007669"/>
    <property type="project" value="TreeGrafter"/>
</dbReference>
<evidence type="ECO:0000256" key="1">
    <source>
        <dbReference type="ARBA" id="ARBA00008532"/>
    </source>
</evidence>
<evidence type="ECO:0000256" key="2">
    <source>
        <dbReference type="ARBA" id="ARBA00022801"/>
    </source>
</evidence>
<dbReference type="PANTHER" id="PTHR12737:SF17">
    <property type="entry name" value="N(G),N(G)-DIMETHYLARGININE DIMETHYLAMINOHYDROLASE 1"/>
    <property type="match status" value="1"/>
</dbReference>
<comment type="similarity">
    <text evidence="1">Belongs to the DDAH family.</text>
</comment>
<gene>
    <name evidence="3" type="ORF">PLEPLA_LOCUS25483</name>
</gene>
<evidence type="ECO:0008006" key="5">
    <source>
        <dbReference type="Google" id="ProtNLM"/>
    </source>
</evidence>
<dbReference type="PANTHER" id="PTHR12737">
    <property type="entry name" value="DIMETHYLARGININE DIMETHYLAMINOHYDROLASE"/>
    <property type="match status" value="1"/>
</dbReference>
<dbReference type="InterPro" id="IPR033199">
    <property type="entry name" value="DDAH-like"/>
</dbReference>
<dbReference type="Proteomes" id="UP001153269">
    <property type="component" value="Unassembled WGS sequence"/>
</dbReference>
<protein>
    <recommendedName>
        <fullName evidence="5">Dimethylargininase</fullName>
    </recommendedName>
</protein>
<keyword evidence="4" id="KW-1185">Reference proteome</keyword>
<dbReference type="GO" id="GO:0006525">
    <property type="term" value="P:arginine metabolic process"/>
    <property type="evidence" value="ECO:0007669"/>
    <property type="project" value="TreeGrafter"/>
</dbReference>
<comment type="caution">
    <text evidence="3">The sequence shown here is derived from an EMBL/GenBank/DDBJ whole genome shotgun (WGS) entry which is preliminary data.</text>
</comment>
<proteinExistence type="inferred from homology"/>
<dbReference type="AlphaFoldDB" id="A0A9N7UW90"/>
<dbReference type="GO" id="GO:0045429">
    <property type="term" value="P:positive regulation of nitric oxide biosynthetic process"/>
    <property type="evidence" value="ECO:0007669"/>
    <property type="project" value="TreeGrafter"/>
</dbReference>
<dbReference type="GO" id="GO:0000052">
    <property type="term" value="P:citrulline metabolic process"/>
    <property type="evidence" value="ECO:0007669"/>
    <property type="project" value="TreeGrafter"/>
</dbReference>
<sequence length="141" mass="15276">MAGLMAGFGQCTHAIVRGIPASLAGEALRICAAEVDLAGARREHDAYVEVLRTRLRLDVVELPADEAMPDCVFVEDAAVVCGDTALITRPGAESRRTEACTARQPARQLRETCEQELLSASQNDRVTLSRHRGCVNVWLGM</sequence>
<reference evidence="3" key="1">
    <citation type="submission" date="2020-03" db="EMBL/GenBank/DDBJ databases">
        <authorList>
            <person name="Weist P."/>
        </authorList>
    </citation>
    <scope>NUCLEOTIDE SEQUENCE</scope>
</reference>
<dbReference type="SUPFAM" id="SSF55909">
    <property type="entry name" value="Pentein"/>
    <property type="match status" value="1"/>
</dbReference>
<dbReference type="Gene3D" id="3.75.10.10">
    <property type="entry name" value="L-arginine/glycine Amidinotransferase, Chain A"/>
    <property type="match status" value="1"/>
</dbReference>
<keyword evidence="2" id="KW-0378">Hydrolase</keyword>
<accession>A0A9N7UW90</accession>
<organism evidence="3 4">
    <name type="scientific">Pleuronectes platessa</name>
    <name type="common">European plaice</name>
    <dbReference type="NCBI Taxonomy" id="8262"/>
    <lineage>
        <taxon>Eukaryota</taxon>
        <taxon>Metazoa</taxon>
        <taxon>Chordata</taxon>
        <taxon>Craniata</taxon>
        <taxon>Vertebrata</taxon>
        <taxon>Euteleostomi</taxon>
        <taxon>Actinopterygii</taxon>
        <taxon>Neopterygii</taxon>
        <taxon>Teleostei</taxon>
        <taxon>Neoteleostei</taxon>
        <taxon>Acanthomorphata</taxon>
        <taxon>Carangaria</taxon>
        <taxon>Pleuronectiformes</taxon>
        <taxon>Pleuronectoidei</taxon>
        <taxon>Pleuronectidae</taxon>
        <taxon>Pleuronectes</taxon>
    </lineage>
</organism>
<dbReference type="GO" id="GO:0016403">
    <property type="term" value="F:dimethylargininase activity"/>
    <property type="evidence" value="ECO:0007669"/>
    <property type="project" value="TreeGrafter"/>
</dbReference>
<name>A0A9N7UW90_PLEPL</name>
<dbReference type="EMBL" id="CADEAL010002035">
    <property type="protein sequence ID" value="CAB1437514.1"/>
    <property type="molecule type" value="Genomic_DNA"/>
</dbReference>